<gene>
    <name evidence="1" type="ORF">GCM10008106_33890</name>
</gene>
<protein>
    <submittedName>
        <fullName evidence="1">Uncharacterized protein</fullName>
    </submittedName>
</protein>
<accession>A0A8J3D1S3</accession>
<dbReference type="EMBL" id="BMYF01000025">
    <property type="protein sequence ID" value="GHB50288.1"/>
    <property type="molecule type" value="Genomic_DNA"/>
</dbReference>
<comment type="caution">
    <text evidence="1">The sequence shown here is derived from an EMBL/GenBank/DDBJ whole genome shotgun (WGS) entry which is preliminary data.</text>
</comment>
<proteinExistence type="predicted"/>
<reference evidence="1" key="1">
    <citation type="journal article" date="2014" name="Int. J. Syst. Evol. Microbiol.">
        <title>Complete genome sequence of Corynebacterium casei LMG S-19264T (=DSM 44701T), isolated from a smear-ripened cheese.</title>
        <authorList>
            <consortium name="US DOE Joint Genome Institute (JGI-PGF)"/>
            <person name="Walter F."/>
            <person name="Albersmeier A."/>
            <person name="Kalinowski J."/>
            <person name="Ruckert C."/>
        </authorList>
    </citation>
    <scope>NUCLEOTIDE SEQUENCE</scope>
    <source>
        <strain evidence="1">KCTC 23224</strain>
    </source>
</reference>
<evidence type="ECO:0000313" key="2">
    <source>
        <dbReference type="Proteomes" id="UP000642809"/>
    </source>
</evidence>
<reference evidence="1" key="2">
    <citation type="submission" date="2020-09" db="EMBL/GenBank/DDBJ databases">
        <authorList>
            <person name="Sun Q."/>
            <person name="Kim S."/>
        </authorList>
    </citation>
    <scope>NUCLEOTIDE SEQUENCE</scope>
    <source>
        <strain evidence="1">KCTC 23224</strain>
    </source>
</reference>
<name>A0A8J3D1S3_9BACT</name>
<dbReference type="AlphaFoldDB" id="A0A8J3D1S3"/>
<keyword evidence="2" id="KW-1185">Reference proteome</keyword>
<evidence type="ECO:0000313" key="1">
    <source>
        <dbReference type="EMBL" id="GHB50288.1"/>
    </source>
</evidence>
<sequence>MLASWACTLSLDFDTEGCPSIRRVNVVGIEQIFFSPFMNQIAASNADTVSSRDFRLNFELTYQSFQQASLGSWIPGFAIAQVDCEPRFFVENISNIMVILDQPFNGFPVGTDIAFLLSNNNDVQLNRLRDFRDSRQFFSFRFNQNIGNLQQLNASLVVTLRDGSVLSEPFQSPFLTN</sequence>
<organism evidence="1 2">
    <name type="scientific">Mongoliitalea lutea</name>
    <dbReference type="NCBI Taxonomy" id="849756"/>
    <lineage>
        <taxon>Bacteria</taxon>
        <taxon>Pseudomonadati</taxon>
        <taxon>Bacteroidota</taxon>
        <taxon>Cytophagia</taxon>
        <taxon>Cytophagales</taxon>
        <taxon>Cyclobacteriaceae</taxon>
        <taxon>Mongoliitalea</taxon>
    </lineage>
</organism>
<dbReference type="Proteomes" id="UP000642809">
    <property type="component" value="Unassembled WGS sequence"/>
</dbReference>